<dbReference type="AlphaFoldDB" id="A0A2M9Y6H3"/>
<dbReference type="PROSITE" id="PS00166">
    <property type="entry name" value="ENOYL_COA_HYDRATASE"/>
    <property type="match status" value="1"/>
</dbReference>
<dbReference type="Proteomes" id="UP000297891">
    <property type="component" value="Unassembled WGS sequence"/>
</dbReference>
<proteinExistence type="inferred from homology"/>
<dbReference type="Pfam" id="PF00378">
    <property type="entry name" value="ECH_1"/>
    <property type="match status" value="1"/>
</dbReference>
<keyword evidence="5" id="KW-1185">Reference proteome</keyword>
<dbReference type="GO" id="GO:0016836">
    <property type="term" value="F:hydro-lyase activity"/>
    <property type="evidence" value="ECO:0007669"/>
    <property type="project" value="UniProtKB-ARBA"/>
</dbReference>
<sequence>MNTVTLQTHHTYVALIELNRPEAKNAISIQFLSELREKIQEVQKSTARALVIIGKGDSFSSGADLKERKSMTDLQVKQFLKDINLCFSELANLAIPTIAAINGFAFGGGLEMALSCDIRYASESAQMGLTETKLGIIPGAGGTQRLSRIVGESTALEWIFSGKKLTGQEAMSRGLVSQVFESDHLRESSLALAREISESAPIAVSAAKKAVRRGLELPLESALEWERLCYFETIGTKDRMEALQAFAEKRKPNFKGE</sequence>
<keyword evidence="2" id="KW-0456">Lyase</keyword>
<evidence type="ECO:0000256" key="3">
    <source>
        <dbReference type="RuleBase" id="RU003707"/>
    </source>
</evidence>
<accession>A0A2M9Y6H3</accession>
<comment type="caution">
    <text evidence="4">The sequence shown here is derived from an EMBL/GenBank/DDBJ whole genome shotgun (WGS) entry which is preliminary data.</text>
</comment>
<dbReference type="Gene3D" id="3.90.226.10">
    <property type="entry name" value="2-enoyl-CoA Hydratase, Chain A, domain 1"/>
    <property type="match status" value="1"/>
</dbReference>
<dbReference type="OrthoDB" id="9775794at2"/>
<reference evidence="4" key="1">
    <citation type="journal article" date="2019" name="PLoS Negl. Trop. Dis.">
        <title>Revisiting the worldwide diversity of Leptospira species in the environment.</title>
        <authorList>
            <person name="Vincent A.T."/>
            <person name="Schiettekatte O."/>
            <person name="Bourhy P."/>
            <person name="Veyrier F.J."/>
            <person name="Picardeau M."/>
        </authorList>
    </citation>
    <scope>NUCLEOTIDE SEQUENCE [LARGE SCALE GENOMIC DNA]</scope>
    <source>
        <strain evidence="4">201800277</strain>
    </source>
</reference>
<dbReference type="FunFam" id="3.90.226.10:FF:000009">
    <property type="entry name" value="Carnitinyl-CoA dehydratase"/>
    <property type="match status" value="1"/>
</dbReference>
<evidence type="ECO:0000256" key="1">
    <source>
        <dbReference type="ARBA" id="ARBA00005254"/>
    </source>
</evidence>
<dbReference type="GO" id="GO:0006635">
    <property type="term" value="P:fatty acid beta-oxidation"/>
    <property type="evidence" value="ECO:0007669"/>
    <property type="project" value="TreeGrafter"/>
</dbReference>
<dbReference type="InterPro" id="IPR029045">
    <property type="entry name" value="ClpP/crotonase-like_dom_sf"/>
</dbReference>
<name>A0A2M9Y6H3_9LEPT</name>
<dbReference type="InterPro" id="IPR014748">
    <property type="entry name" value="Enoyl-CoA_hydra_C"/>
</dbReference>
<gene>
    <name evidence="4" type="ORF">EHQ30_04755</name>
</gene>
<dbReference type="Gene3D" id="1.10.12.10">
    <property type="entry name" value="Lyase 2-enoyl-coa Hydratase, Chain A, domain 2"/>
    <property type="match status" value="1"/>
</dbReference>
<protein>
    <submittedName>
        <fullName evidence="4">Enoyl-CoA hydratase</fullName>
    </submittedName>
</protein>
<evidence type="ECO:0000256" key="2">
    <source>
        <dbReference type="ARBA" id="ARBA00023239"/>
    </source>
</evidence>
<organism evidence="4 5">
    <name type="scientific">Leptospira brenneri</name>
    <dbReference type="NCBI Taxonomy" id="2023182"/>
    <lineage>
        <taxon>Bacteria</taxon>
        <taxon>Pseudomonadati</taxon>
        <taxon>Spirochaetota</taxon>
        <taxon>Spirochaetia</taxon>
        <taxon>Leptospirales</taxon>
        <taxon>Leptospiraceae</taxon>
        <taxon>Leptospira</taxon>
    </lineage>
</organism>
<dbReference type="CDD" id="cd06558">
    <property type="entry name" value="crotonase-like"/>
    <property type="match status" value="1"/>
</dbReference>
<dbReference type="RefSeq" id="WP_100789101.1">
    <property type="nucleotide sequence ID" value="NZ_NPDQ01000001.1"/>
</dbReference>
<dbReference type="PANTHER" id="PTHR11941">
    <property type="entry name" value="ENOYL-COA HYDRATASE-RELATED"/>
    <property type="match status" value="1"/>
</dbReference>
<comment type="similarity">
    <text evidence="1 3">Belongs to the enoyl-CoA hydratase/isomerase family.</text>
</comment>
<evidence type="ECO:0000313" key="4">
    <source>
        <dbReference type="EMBL" id="TGK95941.1"/>
    </source>
</evidence>
<dbReference type="InterPro" id="IPR001753">
    <property type="entry name" value="Enoyl-CoA_hydra/iso"/>
</dbReference>
<dbReference type="InterPro" id="IPR018376">
    <property type="entry name" value="Enoyl-CoA_hyd/isom_CS"/>
</dbReference>
<dbReference type="SUPFAM" id="SSF52096">
    <property type="entry name" value="ClpP/crotonase"/>
    <property type="match status" value="1"/>
</dbReference>
<dbReference type="PANTHER" id="PTHR11941:SF171">
    <property type="entry name" value="SD19268P"/>
    <property type="match status" value="1"/>
</dbReference>
<dbReference type="FunFam" id="1.10.12.10:FF:000001">
    <property type="entry name" value="Probable enoyl-CoA hydratase, mitochondrial"/>
    <property type="match status" value="1"/>
</dbReference>
<evidence type="ECO:0000313" key="5">
    <source>
        <dbReference type="Proteomes" id="UP000297891"/>
    </source>
</evidence>
<dbReference type="EMBL" id="RQFP01000001">
    <property type="protein sequence ID" value="TGK95941.1"/>
    <property type="molecule type" value="Genomic_DNA"/>
</dbReference>